<name>A0A6N3BX77_STRPA</name>
<feature type="region of interest" description="Disordered" evidence="1">
    <location>
        <begin position="103"/>
        <end position="134"/>
    </location>
</feature>
<dbReference type="Pfam" id="PF06279">
    <property type="entry name" value="DUF1033"/>
    <property type="match status" value="1"/>
</dbReference>
<dbReference type="InterPro" id="IPR010434">
    <property type="entry name" value="DUF1033"/>
</dbReference>
<accession>A0A6N3BX77</accession>
<sequence length="134" mass="16287">MEEFMYRVVEMFGDCEPWWFLDGWEEDVVSSRKFEDYYQALKYYKQKWLDLNAHFPSYKSRSDLMTVFWDSKEQEWCEDCSEDVQLFHSLVLLEDEHKIPKSKLRPGYEKEKGSRKHRSCQFTLDPNKSTKSLS</sequence>
<evidence type="ECO:0000313" key="2">
    <source>
        <dbReference type="EMBL" id="VYU06247.1"/>
    </source>
</evidence>
<dbReference type="EMBL" id="CACRUC010000018">
    <property type="protein sequence ID" value="VYU06247.1"/>
    <property type="molecule type" value="Genomic_DNA"/>
</dbReference>
<feature type="compositionally biased region" description="Polar residues" evidence="1">
    <location>
        <begin position="120"/>
        <end position="134"/>
    </location>
</feature>
<gene>
    <name evidence="2" type="ORF">SPLFYP13_00861</name>
</gene>
<dbReference type="AlphaFoldDB" id="A0A6N3BX77"/>
<evidence type="ECO:0008006" key="3">
    <source>
        <dbReference type="Google" id="ProtNLM"/>
    </source>
</evidence>
<evidence type="ECO:0000256" key="1">
    <source>
        <dbReference type="SAM" id="MobiDB-lite"/>
    </source>
</evidence>
<proteinExistence type="predicted"/>
<organism evidence="2">
    <name type="scientific">Streptococcus parasanguinis</name>
    <dbReference type="NCBI Taxonomy" id="1318"/>
    <lineage>
        <taxon>Bacteria</taxon>
        <taxon>Bacillati</taxon>
        <taxon>Bacillota</taxon>
        <taxon>Bacilli</taxon>
        <taxon>Lactobacillales</taxon>
        <taxon>Streptococcaceae</taxon>
        <taxon>Streptococcus</taxon>
    </lineage>
</organism>
<reference evidence="2" key="1">
    <citation type="submission" date="2019-11" db="EMBL/GenBank/DDBJ databases">
        <authorList>
            <person name="Feng L."/>
        </authorList>
    </citation>
    <scope>NUCLEOTIDE SEQUENCE</scope>
    <source>
        <strain evidence="2">SparasanguinisLFYP13</strain>
    </source>
</reference>
<protein>
    <recommendedName>
        <fullName evidence="3">DUF1033 family protein</fullName>
    </recommendedName>
</protein>